<comment type="caution">
    <text evidence="2">The sequence shown here is derived from an EMBL/GenBank/DDBJ whole genome shotgun (WGS) entry which is preliminary data.</text>
</comment>
<proteinExistence type="predicted"/>
<dbReference type="EMBL" id="JAERTY010000001">
    <property type="protein sequence ID" value="MBL1407341.1"/>
    <property type="molecule type" value="Genomic_DNA"/>
</dbReference>
<feature type="compositionally biased region" description="Basic and acidic residues" evidence="1">
    <location>
        <begin position="62"/>
        <end position="71"/>
    </location>
</feature>
<accession>A0ABS1QY32</accession>
<dbReference type="RefSeq" id="WP_202101155.1">
    <property type="nucleotide sequence ID" value="NZ_JAERTY010000001.1"/>
</dbReference>
<evidence type="ECO:0000313" key="3">
    <source>
        <dbReference type="Proteomes" id="UP000625283"/>
    </source>
</evidence>
<keyword evidence="3" id="KW-1185">Reference proteome</keyword>
<sequence length="79" mass="8515">MSRILACILLTCAFGLIVSCNPQSDASRLLRQACAIIEEHPDGALGLIGSIRHPESMSNTGIHKDKIEKENLPPSTNCN</sequence>
<feature type="region of interest" description="Disordered" evidence="1">
    <location>
        <begin position="57"/>
        <end position="79"/>
    </location>
</feature>
<evidence type="ECO:0000313" key="2">
    <source>
        <dbReference type="EMBL" id="MBL1407341.1"/>
    </source>
</evidence>
<gene>
    <name evidence="2" type="ORF">JKG61_01115</name>
</gene>
<dbReference type="Proteomes" id="UP000625283">
    <property type="component" value="Unassembled WGS sequence"/>
</dbReference>
<organism evidence="2 3">
    <name type="scientific">Sphingobacterium faecale</name>
    <dbReference type="NCBI Taxonomy" id="2803775"/>
    <lineage>
        <taxon>Bacteria</taxon>
        <taxon>Pseudomonadati</taxon>
        <taxon>Bacteroidota</taxon>
        <taxon>Sphingobacteriia</taxon>
        <taxon>Sphingobacteriales</taxon>
        <taxon>Sphingobacteriaceae</taxon>
        <taxon>Sphingobacterium</taxon>
    </lineage>
</organism>
<evidence type="ECO:0008006" key="4">
    <source>
        <dbReference type="Google" id="ProtNLM"/>
    </source>
</evidence>
<evidence type="ECO:0000256" key="1">
    <source>
        <dbReference type="SAM" id="MobiDB-lite"/>
    </source>
</evidence>
<name>A0ABS1QY32_9SPHI</name>
<protein>
    <recommendedName>
        <fullName evidence="4">Lipoprotein</fullName>
    </recommendedName>
</protein>
<reference evidence="2 3" key="1">
    <citation type="submission" date="2021-01" db="EMBL/GenBank/DDBJ databases">
        <title>C459-1 draft genome sequence.</title>
        <authorList>
            <person name="Zhang X.-F."/>
        </authorList>
    </citation>
    <scope>NUCLEOTIDE SEQUENCE [LARGE SCALE GENOMIC DNA]</scope>
    <source>
        <strain evidence="3">C459-1</strain>
    </source>
</reference>
<dbReference type="PROSITE" id="PS51257">
    <property type="entry name" value="PROKAR_LIPOPROTEIN"/>
    <property type="match status" value="1"/>
</dbReference>